<dbReference type="Pfam" id="PF19649">
    <property type="entry name" value="DUF6152"/>
    <property type="match status" value="1"/>
</dbReference>
<accession>A0A844YXR7</accession>
<dbReference type="Proteomes" id="UP000466966">
    <property type="component" value="Unassembled WGS sequence"/>
</dbReference>
<dbReference type="OrthoDB" id="8420938at2"/>
<evidence type="ECO:0000313" key="3">
    <source>
        <dbReference type="Proteomes" id="UP000466966"/>
    </source>
</evidence>
<evidence type="ECO:0008006" key="4">
    <source>
        <dbReference type="Google" id="ProtNLM"/>
    </source>
</evidence>
<dbReference type="EMBL" id="WTYV01000003">
    <property type="protein sequence ID" value="MXO71972.1"/>
    <property type="molecule type" value="Genomic_DNA"/>
</dbReference>
<organism evidence="2 3">
    <name type="scientific">Alteraurantiacibacter buctensis</name>
    <dbReference type="NCBI Taxonomy" id="1503981"/>
    <lineage>
        <taxon>Bacteria</taxon>
        <taxon>Pseudomonadati</taxon>
        <taxon>Pseudomonadota</taxon>
        <taxon>Alphaproteobacteria</taxon>
        <taxon>Sphingomonadales</taxon>
        <taxon>Erythrobacteraceae</taxon>
        <taxon>Alteraurantiacibacter</taxon>
    </lineage>
</organism>
<evidence type="ECO:0000256" key="1">
    <source>
        <dbReference type="SAM" id="SignalP"/>
    </source>
</evidence>
<dbReference type="AlphaFoldDB" id="A0A844YXR7"/>
<sequence>MTATLKLAAALAALAIVPASSHAHHSFAMFDQQNERWIEGTVAEFQWTNPHTFIQVSVQQNGRAVVWSLEGGSPNILSRNGWRRTALQPGDKVRILLYPLRNGQPGGTFVEVHKEDGSVYYYHG</sequence>
<dbReference type="InterPro" id="IPR046150">
    <property type="entry name" value="DUF6152"/>
</dbReference>
<comment type="caution">
    <text evidence="2">The sequence shown here is derived from an EMBL/GenBank/DDBJ whole genome shotgun (WGS) entry which is preliminary data.</text>
</comment>
<keyword evidence="3" id="KW-1185">Reference proteome</keyword>
<feature type="chain" id="PRO_5032679347" description="Copper-binding protein" evidence="1">
    <location>
        <begin position="24"/>
        <end position="124"/>
    </location>
</feature>
<reference evidence="2 3" key="1">
    <citation type="submission" date="2019-12" db="EMBL/GenBank/DDBJ databases">
        <title>Genomic-based taxomic classification of the family Erythrobacteraceae.</title>
        <authorList>
            <person name="Xu L."/>
        </authorList>
    </citation>
    <scope>NUCLEOTIDE SEQUENCE [LARGE SCALE GENOMIC DNA]</scope>
    <source>
        <strain evidence="2 3">M0322</strain>
    </source>
</reference>
<gene>
    <name evidence="2" type="ORF">GRI99_10025</name>
</gene>
<dbReference type="RefSeq" id="WP_160771898.1">
    <property type="nucleotide sequence ID" value="NZ_WTYV01000003.1"/>
</dbReference>
<proteinExistence type="predicted"/>
<feature type="signal peptide" evidence="1">
    <location>
        <begin position="1"/>
        <end position="23"/>
    </location>
</feature>
<keyword evidence="1" id="KW-0732">Signal</keyword>
<protein>
    <recommendedName>
        <fullName evidence="4">Copper-binding protein</fullName>
    </recommendedName>
</protein>
<evidence type="ECO:0000313" key="2">
    <source>
        <dbReference type="EMBL" id="MXO71972.1"/>
    </source>
</evidence>
<name>A0A844YXR7_9SPHN</name>